<evidence type="ECO:0000313" key="3">
    <source>
        <dbReference type="Proteomes" id="UP000291469"/>
    </source>
</evidence>
<feature type="transmembrane region" description="Helical" evidence="1">
    <location>
        <begin position="111"/>
        <end position="137"/>
    </location>
</feature>
<organism evidence="2 3">
    <name type="scientific">Egibacter rhizosphaerae</name>
    <dbReference type="NCBI Taxonomy" id="1670831"/>
    <lineage>
        <taxon>Bacteria</taxon>
        <taxon>Bacillati</taxon>
        <taxon>Actinomycetota</taxon>
        <taxon>Nitriliruptoria</taxon>
        <taxon>Egibacterales</taxon>
        <taxon>Egibacteraceae</taxon>
        <taxon>Egibacter</taxon>
    </lineage>
</organism>
<dbReference type="Proteomes" id="UP000291469">
    <property type="component" value="Chromosome"/>
</dbReference>
<evidence type="ECO:0000313" key="2">
    <source>
        <dbReference type="EMBL" id="QBI21183.1"/>
    </source>
</evidence>
<feature type="transmembrane region" description="Helical" evidence="1">
    <location>
        <begin position="20"/>
        <end position="38"/>
    </location>
</feature>
<dbReference type="AlphaFoldDB" id="A0A411YIY3"/>
<name>A0A411YIY3_9ACTN</name>
<keyword evidence="1" id="KW-0812">Transmembrane</keyword>
<gene>
    <name evidence="2" type="ORF">ER308_17480</name>
</gene>
<dbReference type="RefSeq" id="WP_131156176.1">
    <property type="nucleotide sequence ID" value="NZ_CP036402.1"/>
</dbReference>
<dbReference type="KEGG" id="erz:ER308_17480"/>
<protein>
    <submittedName>
        <fullName evidence="2">Uncharacterized protein</fullName>
    </submittedName>
</protein>
<accession>A0A411YIY3</accession>
<dbReference type="EMBL" id="CP036402">
    <property type="protein sequence ID" value="QBI21183.1"/>
    <property type="molecule type" value="Genomic_DNA"/>
</dbReference>
<evidence type="ECO:0000256" key="1">
    <source>
        <dbReference type="SAM" id="Phobius"/>
    </source>
</evidence>
<keyword evidence="1" id="KW-0472">Membrane</keyword>
<reference evidence="2 3" key="1">
    <citation type="submission" date="2019-01" db="EMBL/GenBank/DDBJ databases">
        <title>Egibacter rhizosphaerae EGI 80759T.</title>
        <authorList>
            <person name="Chen D.-D."/>
            <person name="Tian Y."/>
            <person name="Jiao J.-Y."/>
            <person name="Zhang X.-T."/>
            <person name="Zhang Y.-G."/>
            <person name="Zhang Y."/>
            <person name="Xiao M."/>
            <person name="Shu W.-S."/>
            <person name="Li W.-J."/>
        </authorList>
    </citation>
    <scope>NUCLEOTIDE SEQUENCE [LARGE SCALE GENOMIC DNA]</scope>
    <source>
        <strain evidence="2 3">EGI 80759</strain>
    </source>
</reference>
<feature type="transmembrane region" description="Helical" evidence="1">
    <location>
        <begin position="58"/>
        <end position="91"/>
    </location>
</feature>
<proteinExistence type="predicted"/>
<sequence>MSAVRMSTPAARLGRKLLRIVVIAWAVMAFGQLLLALLRGHGFGSAVQLVVGQTWEVVVAVVNLLALVLVVALLGLLVGALVGVVMVGIGASDRVAWRMVRLGAAASGSGLAIQLATFGASPLIVALTFVGTLLSLWGTTRLPEEALGAGRAQAAE</sequence>
<keyword evidence="3" id="KW-1185">Reference proteome</keyword>
<keyword evidence="1" id="KW-1133">Transmembrane helix</keyword>